<evidence type="ECO:0008006" key="6">
    <source>
        <dbReference type="Google" id="ProtNLM"/>
    </source>
</evidence>
<evidence type="ECO:0000256" key="1">
    <source>
        <dbReference type="ARBA" id="ARBA00009861"/>
    </source>
</evidence>
<comment type="similarity">
    <text evidence="1">Belongs to the plant acyltransferase family.</text>
</comment>
<proteinExistence type="inferred from homology"/>
<dbReference type="PANTHER" id="PTHR31623">
    <property type="entry name" value="F21J9.9"/>
    <property type="match status" value="1"/>
</dbReference>
<accession>A0ABQ8I5H4</accession>
<dbReference type="InterPro" id="IPR023213">
    <property type="entry name" value="CAT-like_dom_sf"/>
</dbReference>
<gene>
    <name evidence="4" type="ORF">JRO89_XS04G0160200</name>
</gene>
<keyword evidence="2" id="KW-0808">Transferase</keyword>
<reference evidence="4 5" key="1">
    <citation type="submission" date="2021-02" db="EMBL/GenBank/DDBJ databases">
        <title>Plant Genome Project.</title>
        <authorList>
            <person name="Zhang R.-G."/>
        </authorList>
    </citation>
    <scope>NUCLEOTIDE SEQUENCE [LARGE SCALE GENOMIC DNA]</scope>
    <source>
        <tissue evidence="4">Leaves</tissue>
    </source>
</reference>
<dbReference type="Pfam" id="PF02458">
    <property type="entry name" value="Transferase"/>
    <property type="match status" value="1"/>
</dbReference>
<dbReference type="Proteomes" id="UP000827721">
    <property type="component" value="Unassembled WGS sequence"/>
</dbReference>
<sequence>MWTAIRVVCSFLRHKSAANSQISLKIHFLLSSSTSSSLKASIIWSLPSKLISSNAVVLPLVYAYLTRFQTLVHLSRLSTTGLRLLVAMVIMFVQNLCPVFPPKDGINIKGLPEEKNIAFKRFVFTGSKIAALKEKYAGRNACIENKPPTRVEVLSSFIWTRFAASTEMHKGPEKLYMWINPVNIRKRMDPPLHNDSFGNLGAPSMCVISSEDDTGDSCYGLTNKLRGAISKINKDFLRRLKDGIFEHSIMEENTKAKRTDGEELSNFYCSSFCRFPTYEADFGWGRPTWVAINGSLPYKNLIVLIDTKCGDGIEVWVQLTEEDMAKFEADQELLNYAFPTFNPLKYM</sequence>
<dbReference type="EMBL" id="JAFEMO010000004">
    <property type="protein sequence ID" value="KAH7571873.1"/>
    <property type="molecule type" value="Genomic_DNA"/>
</dbReference>
<evidence type="ECO:0000256" key="3">
    <source>
        <dbReference type="ARBA" id="ARBA00023315"/>
    </source>
</evidence>
<name>A0ABQ8I5H4_9ROSI</name>
<evidence type="ECO:0000313" key="5">
    <source>
        <dbReference type="Proteomes" id="UP000827721"/>
    </source>
</evidence>
<protein>
    <recommendedName>
        <fullName evidence="6">Vinorine synthase-like</fullName>
    </recommendedName>
</protein>
<comment type="caution">
    <text evidence="4">The sequence shown here is derived from an EMBL/GenBank/DDBJ whole genome shotgun (WGS) entry which is preliminary data.</text>
</comment>
<keyword evidence="3" id="KW-0012">Acyltransferase</keyword>
<organism evidence="4 5">
    <name type="scientific">Xanthoceras sorbifolium</name>
    <dbReference type="NCBI Taxonomy" id="99658"/>
    <lineage>
        <taxon>Eukaryota</taxon>
        <taxon>Viridiplantae</taxon>
        <taxon>Streptophyta</taxon>
        <taxon>Embryophyta</taxon>
        <taxon>Tracheophyta</taxon>
        <taxon>Spermatophyta</taxon>
        <taxon>Magnoliopsida</taxon>
        <taxon>eudicotyledons</taxon>
        <taxon>Gunneridae</taxon>
        <taxon>Pentapetalae</taxon>
        <taxon>rosids</taxon>
        <taxon>malvids</taxon>
        <taxon>Sapindales</taxon>
        <taxon>Sapindaceae</taxon>
        <taxon>Xanthoceroideae</taxon>
        <taxon>Xanthoceras</taxon>
    </lineage>
</organism>
<evidence type="ECO:0000313" key="4">
    <source>
        <dbReference type="EMBL" id="KAH7571873.1"/>
    </source>
</evidence>
<dbReference type="Gene3D" id="3.30.559.10">
    <property type="entry name" value="Chloramphenicol acetyltransferase-like domain"/>
    <property type="match status" value="1"/>
</dbReference>
<keyword evidence="5" id="KW-1185">Reference proteome</keyword>
<dbReference type="PANTHER" id="PTHR31623:SF46">
    <property type="entry name" value="VINORINE SYNTHASE-LIKE"/>
    <property type="match status" value="1"/>
</dbReference>
<evidence type="ECO:0000256" key="2">
    <source>
        <dbReference type="ARBA" id="ARBA00022679"/>
    </source>
</evidence>